<accession>A0A6S6U936</accession>
<keyword evidence="3 6" id="KW-0067">ATP-binding</keyword>
<evidence type="ECO:0000259" key="5">
    <source>
        <dbReference type="PROSITE" id="PS50893"/>
    </source>
</evidence>
<dbReference type="AlphaFoldDB" id="A0A6S6U936"/>
<evidence type="ECO:0000256" key="2">
    <source>
        <dbReference type="ARBA" id="ARBA00022741"/>
    </source>
</evidence>
<dbReference type="InterPro" id="IPR003439">
    <property type="entry name" value="ABC_transporter-like_ATP-bd"/>
</dbReference>
<evidence type="ECO:0000256" key="1">
    <source>
        <dbReference type="ARBA" id="ARBA00022448"/>
    </source>
</evidence>
<dbReference type="FunFam" id="3.40.50.300:FF:000032">
    <property type="entry name" value="Export ABC transporter ATP-binding protein"/>
    <property type="match status" value="1"/>
</dbReference>
<dbReference type="InterPro" id="IPR003593">
    <property type="entry name" value="AAA+_ATPase"/>
</dbReference>
<dbReference type="PROSITE" id="PS50893">
    <property type="entry name" value="ABC_TRANSPORTER_2"/>
    <property type="match status" value="1"/>
</dbReference>
<evidence type="ECO:0000256" key="3">
    <source>
        <dbReference type="ARBA" id="ARBA00022840"/>
    </source>
</evidence>
<dbReference type="GO" id="GO:0005524">
    <property type="term" value="F:ATP binding"/>
    <property type="evidence" value="ECO:0007669"/>
    <property type="project" value="UniProtKB-KW"/>
</dbReference>
<protein>
    <submittedName>
        <fullName evidence="6">ABC transporter, ATP-binding protein</fullName>
    </submittedName>
</protein>
<keyword evidence="2" id="KW-0547">Nucleotide-binding</keyword>
<dbReference type="CDD" id="cd03255">
    <property type="entry name" value="ABC_MJ0796_LolCDE_FtsE"/>
    <property type="match status" value="1"/>
</dbReference>
<gene>
    <name evidence="6" type="ORF">HELGO_WM51680</name>
</gene>
<dbReference type="Gene3D" id="3.40.50.300">
    <property type="entry name" value="P-loop containing nucleotide triphosphate hydrolases"/>
    <property type="match status" value="1"/>
</dbReference>
<dbReference type="PANTHER" id="PTHR24220">
    <property type="entry name" value="IMPORT ATP-BINDING PROTEIN"/>
    <property type="match status" value="1"/>
</dbReference>
<dbReference type="Pfam" id="PF00005">
    <property type="entry name" value="ABC_tran"/>
    <property type="match status" value="1"/>
</dbReference>
<organism evidence="6">
    <name type="scientific">uncultured Aureispira sp</name>
    <dbReference type="NCBI Taxonomy" id="1331704"/>
    <lineage>
        <taxon>Bacteria</taxon>
        <taxon>Pseudomonadati</taxon>
        <taxon>Bacteroidota</taxon>
        <taxon>Saprospiria</taxon>
        <taxon>Saprospirales</taxon>
        <taxon>Saprospiraceae</taxon>
        <taxon>Aureispira</taxon>
        <taxon>environmental samples</taxon>
    </lineage>
</organism>
<dbReference type="InterPro" id="IPR017911">
    <property type="entry name" value="MacB-like_ATP-bd"/>
</dbReference>
<name>A0A6S6U936_9BACT</name>
<comment type="similarity">
    <text evidence="4">Belongs to the ABC transporter superfamily. Macrolide exporter (TC 3.A.1.122) family.</text>
</comment>
<dbReference type="InterPro" id="IPR015854">
    <property type="entry name" value="ABC_transpr_LolD-like"/>
</dbReference>
<keyword evidence="1" id="KW-0813">Transport</keyword>
<dbReference type="InterPro" id="IPR027417">
    <property type="entry name" value="P-loop_NTPase"/>
</dbReference>
<dbReference type="GO" id="GO:0022857">
    <property type="term" value="F:transmembrane transporter activity"/>
    <property type="evidence" value="ECO:0007669"/>
    <property type="project" value="TreeGrafter"/>
</dbReference>
<evidence type="ECO:0000313" key="6">
    <source>
        <dbReference type="EMBL" id="CAA6826787.1"/>
    </source>
</evidence>
<dbReference type="SMART" id="SM00382">
    <property type="entry name" value="AAA"/>
    <property type="match status" value="1"/>
</dbReference>
<dbReference type="GO" id="GO:0098796">
    <property type="term" value="C:membrane protein complex"/>
    <property type="evidence" value="ECO:0007669"/>
    <property type="project" value="UniProtKB-ARBA"/>
</dbReference>
<dbReference type="GO" id="GO:0016887">
    <property type="term" value="F:ATP hydrolysis activity"/>
    <property type="evidence" value="ECO:0007669"/>
    <property type="project" value="InterPro"/>
</dbReference>
<proteinExistence type="inferred from homology"/>
<dbReference type="InterPro" id="IPR017871">
    <property type="entry name" value="ABC_transporter-like_CS"/>
</dbReference>
<sequence>MNKVIKVQAVTKIYNPNTIPVHALRGVDLEIGAGEFTALVGPSGSGKTTLLNAIGGLDAPTDGSIVIRNQDIAKLSDGEMIEFRKQNIGFVFQAYNLIPVLTARENVEFVMLLQGKSQEERDARVQELLKAVGLEDQIDRRPSQLSGGQQQRVAVARALASKPMFVLADEPTANLDSKSTADLLDIMAKLNQEENITFLFSTHDQRVIDRARRIVTLDDGKVISDERIAS</sequence>
<dbReference type="SUPFAM" id="SSF52540">
    <property type="entry name" value="P-loop containing nucleoside triphosphate hydrolases"/>
    <property type="match status" value="1"/>
</dbReference>
<dbReference type="PROSITE" id="PS00211">
    <property type="entry name" value="ABC_TRANSPORTER_1"/>
    <property type="match status" value="1"/>
</dbReference>
<feature type="domain" description="ABC transporter" evidence="5">
    <location>
        <begin position="5"/>
        <end position="228"/>
    </location>
</feature>
<evidence type="ECO:0000256" key="4">
    <source>
        <dbReference type="ARBA" id="ARBA00038388"/>
    </source>
</evidence>
<reference evidence="6" key="1">
    <citation type="submission" date="2020-01" db="EMBL/GenBank/DDBJ databases">
        <authorList>
            <person name="Meier V. D."/>
            <person name="Meier V D."/>
        </authorList>
    </citation>
    <scope>NUCLEOTIDE SEQUENCE</scope>
    <source>
        <strain evidence="6">HLG_WM_MAG_10</strain>
    </source>
</reference>
<dbReference type="GO" id="GO:0005886">
    <property type="term" value="C:plasma membrane"/>
    <property type="evidence" value="ECO:0007669"/>
    <property type="project" value="TreeGrafter"/>
</dbReference>
<dbReference type="EMBL" id="CACVAQ010000387">
    <property type="protein sequence ID" value="CAA6826787.1"/>
    <property type="molecule type" value="Genomic_DNA"/>
</dbReference>